<feature type="transmembrane region" description="Helical" evidence="2">
    <location>
        <begin position="76"/>
        <end position="95"/>
    </location>
</feature>
<gene>
    <name evidence="3" type="ORF">QBC46DRAFT_401945</name>
</gene>
<feature type="transmembrane region" description="Helical" evidence="2">
    <location>
        <begin position="173"/>
        <end position="193"/>
    </location>
</feature>
<feature type="region of interest" description="Disordered" evidence="1">
    <location>
        <begin position="19"/>
        <end position="43"/>
    </location>
</feature>
<keyword evidence="2" id="KW-0812">Transmembrane</keyword>
<evidence type="ECO:0000256" key="2">
    <source>
        <dbReference type="SAM" id="Phobius"/>
    </source>
</evidence>
<organism evidence="3 4">
    <name type="scientific">Diplogelasinospora grovesii</name>
    <dbReference type="NCBI Taxonomy" id="303347"/>
    <lineage>
        <taxon>Eukaryota</taxon>
        <taxon>Fungi</taxon>
        <taxon>Dikarya</taxon>
        <taxon>Ascomycota</taxon>
        <taxon>Pezizomycotina</taxon>
        <taxon>Sordariomycetes</taxon>
        <taxon>Sordariomycetidae</taxon>
        <taxon>Sordariales</taxon>
        <taxon>Diplogelasinosporaceae</taxon>
        <taxon>Diplogelasinospora</taxon>
    </lineage>
</organism>
<dbReference type="Proteomes" id="UP001303473">
    <property type="component" value="Unassembled WGS sequence"/>
</dbReference>
<feature type="transmembrane region" description="Helical" evidence="2">
    <location>
        <begin position="529"/>
        <end position="549"/>
    </location>
</feature>
<accession>A0AAN6MVA6</accession>
<comment type="caution">
    <text evidence="3">The sequence shown here is derived from an EMBL/GenBank/DDBJ whole genome shotgun (WGS) entry which is preliminary data.</text>
</comment>
<sequence length="614" mass="66527">MNYETEYYMDGSVRSDKVLWGTTTPSQPDGGVRSDQTNWGTTTTPAEPLIAERRQQKPGFSASLDRFLDDGWGLELLAWFISAIFMAAIILTCVMNNGKSLANWPFSITINTLIAVFSQIGQTVLAIPVSACMAQLKWLWFTKEQHPLDDFGAIESASHSPGSSLLFLFRKRALSLASLGALLTIASMGFGPFTQQAISFRERRIASGNSTISTLGNITRASLQGENPVDYNGVGGGKVMPGTIAAIYNGMTSSPSLSDITPPCSTGNCTFEPYHSLSICAYPVANLTSQINITTITKGADCSVWGTGSRHMCKYSLPNGMELHGINEFLNISTASSNPTLTSTLTSMSYLNDTILDFFVVYYSAALNSVQAMEGALKFCGQTYNTSVTSAQTKTNIIDSWGALNMTYSTPRASGPPIYPLVGGQQVLSVDQDVFTAMGVALDQVFQGNWAESDDGNQFFLTPDGSISTAAQVLSILLFNETEPMAALQNFTDKLSIALTNNLRTGTDSTTVEGTVYSLETYLNVRWEWFILPVFLIAAAFFFLIVTMIQTKRRGTGVWKSSPLVTMAVLGREAKVELGLMTDFKTSALNEAAEGLLVKMRPDVSGWSLEKQGS</sequence>
<reference evidence="4" key="1">
    <citation type="journal article" date="2023" name="Mol. Phylogenet. Evol.">
        <title>Genome-scale phylogeny and comparative genomics of the fungal order Sordariales.</title>
        <authorList>
            <person name="Hensen N."/>
            <person name="Bonometti L."/>
            <person name="Westerberg I."/>
            <person name="Brannstrom I.O."/>
            <person name="Guillou S."/>
            <person name="Cros-Aarteil S."/>
            <person name="Calhoun S."/>
            <person name="Haridas S."/>
            <person name="Kuo A."/>
            <person name="Mondo S."/>
            <person name="Pangilinan J."/>
            <person name="Riley R."/>
            <person name="LaButti K."/>
            <person name="Andreopoulos B."/>
            <person name="Lipzen A."/>
            <person name="Chen C."/>
            <person name="Yan M."/>
            <person name="Daum C."/>
            <person name="Ng V."/>
            <person name="Clum A."/>
            <person name="Steindorff A."/>
            <person name="Ohm R.A."/>
            <person name="Martin F."/>
            <person name="Silar P."/>
            <person name="Natvig D.O."/>
            <person name="Lalanne C."/>
            <person name="Gautier V."/>
            <person name="Ament-Velasquez S.L."/>
            <person name="Kruys A."/>
            <person name="Hutchinson M.I."/>
            <person name="Powell A.J."/>
            <person name="Barry K."/>
            <person name="Miller A.N."/>
            <person name="Grigoriev I.V."/>
            <person name="Debuchy R."/>
            <person name="Gladieux P."/>
            <person name="Hiltunen Thoren M."/>
            <person name="Johannesson H."/>
        </authorList>
    </citation>
    <scope>NUCLEOTIDE SEQUENCE [LARGE SCALE GENOMIC DNA]</scope>
    <source>
        <strain evidence="4">CBS 340.73</strain>
    </source>
</reference>
<keyword evidence="4" id="KW-1185">Reference proteome</keyword>
<proteinExistence type="predicted"/>
<evidence type="ECO:0000313" key="3">
    <source>
        <dbReference type="EMBL" id="KAK3933506.1"/>
    </source>
</evidence>
<keyword evidence="2" id="KW-1133">Transmembrane helix</keyword>
<dbReference type="InterPro" id="IPR021514">
    <property type="entry name" value="DUF3176"/>
</dbReference>
<feature type="compositionally biased region" description="Polar residues" evidence="1">
    <location>
        <begin position="34"/>
        <end position="43"/>
    </location>
</feature>
<name>A0AAN6MVA6_9PEZI</name>
<dbReference type="PANTHER" id="PTHR35394:SF5">
    <property type="entry name" value="DUF3176 DOMAIN-CONTAINING PROTEIN"/>
    <property type="match status" value="1"/>
</dbReference>
<evidence type="ECO:0000313" key="4">
    <source>
        <dbReference type="Proteomes" id="UP001303473"/>
    </source>
</evidence>
<dbReference type="Pfam" id="PF11374">
    <property type="entry name" value="DUF3176"/>
    <property type="match status" value="1"/>
</dbReference>
<dbReference type="EMBL" id="MU854164">
    <property type="protein sequence ID" value="KAK3933506.1"/>
    <property type="molecule type" value="Genomic_DNA"/>
</dbReference>
<protein>
    <submittedName>
        <fullName evidence="3">Uncharacterized protein</fullName>
    </submittedName>
</protein>
<keyword evidence="2" id="KW-0472">Membrane</keyword>
<dbReference type="AlphaFoldDB" id="A0AAN6MVA6"/>
<evidence type="ECO:0000256" key="1">
    <source>
        <dbReference type="SAM" id="MobiDB-lite"/>
    </source>
</evidence>
<dbReference type="PANTHER" id="PTHR35394">
    <property type="entry name" value="DUF3176 DOMAIN-CONTAINING PROTEIN"/>
    <property type="match status" value="1"/>
</dbReference>